<feature type="binding site" evidence="1">
    <location>
        <position position="272"/>
    </location>
    <ligand>
        <name>D-glucosamine</name>
        <dbReference type="ChEBI" id="CHEBI:58723"/>
    </ligand>
</feature>
<feature type="binding site" evidence="1">
    <location>
        <position position="289"/>
    </location>
    <ligand>
        <name>Mg(2+)</name>
        <dbReference type="ChEBI" id="CHEBI:18420"/>
        <label>2</label>
    </ligand>
</feature>
<name>A0A850PSX0_9MYCO</name>
<feature type="binding site" evidence="1">
    <location>
        <position position="291"/>
    </location>
    <ligand>
        <name>Mg(2+)</name>
        <dbReference type="ChEBI" id="CHEBI:18420"/>
        <label>2</label>
    </ligand>
</feature>
<evidence type="ECO:0000313" key="2">
    <source>
        <dbReference type="EMBL" id="NVN51947.1"/>
    </source>
</evidence>
<feature type="binding site" evidence="1">
    <location>
        <position position="167"/>
    </location>
    <ligand>
        <name>ATP</name>
        <dbReference type="ChEBI" id="CHEBI:30616"/>
    </ligand>
</feature>
<dbReference type="SUPFAM" id="SSF56112">
    <property type="entry name" value="Protein kinase-like (PK-like)"/>
    <property type="match status" value="1"/>
</dbReference>
<sequence length="409" mass="43445">MSASSIEHPLADIVDALELAHARLAIVSDAGTLSAAPQVEMADRRWRKAQPGDGAAEALLDLVAGVSVTRQLGRFTVRSWTEITATGEQPVGVDQTNESVIVGDSAVVKWATHLQQGPHPAPQRISALRDAGFTGMPVPWGLVTWQPPEGAETLVAYADEYLPGAVDGWTWAVDMVTSAALGHDTAALSNAASEVGALVADMHAALSPTASIASENDAARWRDDALKVLDIACALGDFPSSTILRDRREQVSFELEILGTLAGTVVIDGHGDLHVGQVLHSAGRFVVTDFDGNPVLPASERILPIPAAVDVAGMAQSLAHVAVVARRHTPLDARALADADESARGNFLDAYARRLADLGHTDLYDAQALRALRIQQAMREMIYAARHLPRWMYVPDAALPALLDADTDS</sequence>
<comment type="similarity">
    <text evidence="1">Belongs to the actinobacterial glucosamine kinase family.</text>
</comment>
<keyword evidence="3" id="KW-1185">Reference proteome</keyword>
<comment type="caution">
    <text evidence="1">Lacks conserved residue(s) required for the propagation of feature annotation.</text>
</comment>
<proteinExistence type="inferred from homology"/>
<keyword evidence="1" id="KW-0808">Transferase</keyword>
<keyword evidence="1" id="KW-0479">Metal-binding</keyword>
<comment type="catalytic activity">
    <reaction evidence="1">
        <text>D-glucosamine + ATP = D-glucosamine 6-phosphate + ADP + H(+)</text>
        <dbReference type="Rhea" id="RHEA:10948"/>
        <dbReference type="ChEBI" id="CHEBI:15378"/>
        <dbReference type="ChEBI" id="CHEBI:30616"/>
        <dbReference type="ChEBI" id="CHEBI:58723"/>
        <dbReference type="ChEBI" id="CHEBI:58725"/>
        <dbReference type="ChEBI" id="CHEBI:456216"/>
        <dbReference type="EC" id="2.7.1.8"/>
    </reaction>
</comment>
<dbReference type="Proteomes" id="UP000570517">
    <property type="component" value="Unassembled WGS sequence"/>
</dbReference>
<gene>
    <name evidence="2" type="ORF">HLY00_1940</name>
</gene>
<dbReference type="InterPro" id="IPR043674">
    <property type="entry name" value="GlcN_kinase"/>
</dbReference>
<feature type="binding site" evidence="1">
    <location>
        <position position="289"/>
    </location>
    <ligand>
        <name>Mg(2+)</name>
        <dbReference type="ChEBI" id="CHEBI:18420"/>
        <label>1</label>
    </ligand>
</feature>
<dbReference type="Gene3D" id="3.90.1200.10">
    <property type="match status" value="1"/>
</dbReference>
<dbReference type="InterPro" id="IPR011009">
    <property type="entry name" value="Kinase-like_dom_sf"/>
</dbReference>
<dbReference type="HAMAP" id="MF_02218">
    <property type="entry name" value="GlcN_kinase"/>
    <property type="match status" value="1"/>
</dbReference>
<keyword evidence="1" id="KW-0119">Carbohydrate metabolism</keyword>
<evidence type="ECO:0000313" key="3">
    <source>
        <dbReference type="Proteomes" id="UP000570517"/>
    </source>
</evidence>
<evidence type="ECO:0000256" key="1">
    <source>
        <dbReference type="HAMAP-Rule" id="MF_02218"/>
    </source>
</evidence>
<comment type="cofactor">
    <cofactor evidence="1">
        <name>Mg(2+)</name>
        <dbReference type="ChEBI" id="CHEBI:18420"/>
    </cofactor>
    <text evidence="1">Binds 2 Mg(2+) ions per subunit.</text>
</comment>
<dbReference type="InterPro" id="IPR053634">
    <property type="entry name" value="Actino_Glucosamine_Kinase"/>
</dbReference>
<comment type="function">
    <text evidence="1">Catalyzes the ATP-dependent phosphorylation of D-glucosamine (GlcN) to D-glucosamine 6-phosphate. May be involved in the phosphorylation of acquired extracellular GlcN derived from the hydrolysis of chitosan, i.e., in the incorporation of exogenous GlcN into the bacterial GlcNAc metabolism.</text>
</comment>
<dbReference type="GO" id="GO:0047931">
    <property type="term" value="F:glucosamine kinase activity"/>
    <property type="evidence" value="ECO:0007669"/>
    <property type="project" value="UniProtKB-UniRule"/>
</dbReference>
<dbReference type="EC" id="2.7.1.8" evidence="1"/>
<accession>A0A850PSX0</accession>
<protein>
    <recommendedName>
        <fullName evidence="1">Glucosamine kinase</fullName>
        <shortName evidence="1">GlcN kinase</shortName>
        <shortName evidence="1">GlcNK</shortName>
        <ecNumber evidence="1">2.7.1.8</ecNumber>
    </recommendedName>
</protein>
<dbReference type="GO" id="GO:0005524">
    <property type="term" value="F:ATP binding"/>
    <property type="evidence" value="ECO:0007669"/>
    <property type="project" value="UniProtKB-KW"/>
</dbReference>
<keyword evidence="1" id="KW-0460">Magnesium</keyword>
<reference evidence="2 3" key="1">
    <citation type="submission" date="2020-05" db="EMBL/GenBank/DDBJ databases">
        <title>Draft genome sequence of Mycobacterium hippocampi DL, isolated from European seabass, Dicentrarchus labrax, reared in fish farms.</title>
        <authorList>
            <person name="Stathopoulou P."/>
            <person name="Asimakis E."/>
            <person name="Tzokas K."/>
            <person name="Batargias C."/>
            <person name="Tsiamis G."/>
        </authorList>
    </citation>
    <scope>NUCLEOTIDE SEQUENCE [LARGE SCALE GENOMIC DNA]</scope>
    <source>
        <strain evidence="2 3">DL</strain>
    </source>
</reference>
<dbReference type="EMBL" id="JABFYL010000039">
    <property type="protein sequence ID" value="NVN51947.1"/>
    <property type="molecule type" value="Genomic_DNA"/>
</dbReference>
<feature type="short sequence motif" description="Substrate specificity determinant motif" evidence="1">
    <location>
        <begin position="376"/>
        <end position="391"/>
    </location>
</feature>
<keyword evidence="1" id="KW-0547">Nucleotide-binding</keyword>
<keyword evidence="1" id="KW-0418">Kinase</keyword>
<keyword evidence="1" id="KW-0067">ATP-binding</keyword>
<organism evidence="2 3">
    <name type="scientific">Mycolicibacterium hippocampi</name>
    <dbReference type="NCBI Taxonomy" id="659824"/>
    <lineage>
        <taxon>Bacteria</taxon>
        <taxon>Bacillati</taxon>
        <taxon>Actinomycetota</taxon>
        <taxon>Actinomycetes</taxon>
        <taxon>Mycobacteriales</taxon>
        <taxon>Mycobacteriaceae</taxon>
        <taxon>Mycolicibacterium</taxon>
    </lineage>
</organism>
<dbReference type="GO" id="GO:0000287">
    <property type="term" value="F:magnesium ion binding"/>
    <property type="evidence" value="ECO:0007669"/>
    <property type="project" value="UniProtKB-UniRule"/>
</dbReference>
<dbReference type="NCBIfam" id="NF041273">
    <property type="entry name" value="GlcN_kinase"/>
    <property type="match status" value="1"/>
</dbReference>
<dbReference type="AlphaFoldDB" id="A0A850PSX0"/>
<feature type="binding site" evidence="1">
    <location>
        <position position="109"/>
    </location>
    <ligand>
        <name>ATP</name>
        <dbReference type="ChEBI" id="CHEBI:30616"/>
    </ligand>
</feature>
<feature type="binding site" evidence="1">
    <location>
        <position position="277"/>
    </location>
    <ligand>
        <name>Mg(2+)</name>
        <dbReference type="ChEBI" id="CHEBI:18420"/>
        <label>1</label>
    </ligand>
</feature>
<feature type="binding site" evidence="1">
    <location>
        <position position="380"/>
    </location>
    <ligand>
        <name>D-glucosamine</name>
        <dbReference type="ChEBI" id="CHEBI:58723"/>
    </ligand>
</feature>
<comment type="subunit">
    <text evidence="1">Monomer.</text>
</comment>
<comment type="caution">
    <text evidence="2">The sequence shown here is derived from an EMBL/GenBank/DDBJ whole genome shotgun (WGS) entry which is preliminary data.</text>
</comment>
<dbReference type="GO" id="GO:0005975">
    <property type="term" value="P:carbohydrate metabolic process"/>
    <property type="evidence" value="ECO:0007669"/>
    <property type="project" value="UniProtKB-UniRule"/>
</dbReference>
<dbReference type="RefSeq" id="WP_178360204.1">
    <property type="nucleotide sequence ID" value="NZ_JABFYL010000039.1"/>
</dbReference>